<reference evidence="1 2" key="1">
    <citation type="submission" date="2014-04" db="EMBL/GenBank/DDBJ databases">
        <authorList>
            <consortium name="DOE Joint Genome Institute"/>
            <person name="Kuo A."/>
            <person name="Kohler A."/>
            <person name="Costa M.D."/>
            <person name="Nagy L.G."/>
            <person name="Floudas D."/>
            <person name="Copeland A."/>
            <person name="Barry K.W."/>
            <person name="Cichocki N."/>
            <person name="Veneault-Fourrey C."/>
            <person name="LaButti K."/>
            <person name="Lindquist E.A."/>
            <person name="Lipzen A."/>
            <person name="Lundell T."/>
            <person name="Morin E."/>
            <person name="Murat C."/>
            <person name="Sun H."/>
            <person name="Tunlid A."/>
            <person name="Henrissat B."/>
            <person name="Grigoriev I.V."/>
            <person name="Hibbett D.S."/>
            <person name="Martin F."/>
            <person name="Nordberg H.P."/>
            <person name="Cantor M.N."/>
            <person name="Hua S.X."/>
        </authorList>
    </citation>
    <scope>NUCLEOTIDE SEQUENCE [LARGE SCALE GENOMIC DNA]</scope>
    <source>
        <strain evidence="1 2">441</strain>
    </source>
</reference>
<protein>
    <submittedName>
        <fullName evidence="1">Uncharacterized protein</fullName>
    </submittedName>
</protein>
<gene>
    <name evidence="1" type="ORF">PISMIDRAFT_676807</name>
</gene>
<organism evidence="1 2">
    <name type="scientific">Pisolithus microcarpus 441</name>
    <dbReference type="NCBI Taxonomy" id="765257"/>
    <lineage>
        <taxon>Eukaryota</taxon>
        <taxon>Fungi</taxon>
        <taxon>Dikarya</taxon>
        <taxon>Basidiomycota</taxon>
        <taxon>Agaricomycotina</taxon>
        <taxon>Agaricomycetes</taxon>
        <taxon>Agaricomycetidae</taxon>
        <taxon>Boletales</taxon>
        <taxon>Sclerodermatineae</taxon>
        <taxon>Pisolithaceae</taxon>
        <taxon>Pisolithus</taxon>
    </lineage>
</organism>
<dbReference type="AlphaFoldDB" id="A0A0C9ZUC9"/>
<keyword evidence="2" id="KW-1185">Reference proteome</keyword>
<dbReference type="Proteomes" id="UP000054018">
    <property type="component" value="Unassembled WGS sequence"/>
</dbReference>
<name>A0A0C9ZUC9_9AGAM</name>
<reference evidence="2" key="2">
    <citation type="submission" date="2015-01" db="EMBL/GenBank/DDBJ databases">
        <title>Evolutionary Origins and Diversification of the Mycorrhizal Mutualists.</title>
        <authorList>
            <consortium name="DOE Joint Genome Institute"/>
            <consortium name="Mycorrhizal Genomics Consortium"/>
            <person name="Kohler A."/>
            <person name="Kuo A."/>
            <person name="Nagy L.G."/>
            <person name="Floudas D."/>
            <person name="Copeland A."/>
            <person name="Barry K.W."/>
            <person name="Cichocki N."/>
            <person name="Veneault-Fourrey C."/>
            <person name="LaButti K."/>
            <person name="Lindquist E.A."/>
            <person name="Lipzen A."/>
            <person name="Lundell T."/>
            <person name="Morin E."/>
            <person name="Murat C."/>
            <person name="Riley R."/>
            <person name="Ohm R."/>
            <person name="Sun H."/>
            <person name="Tunlid A."/>
            <person name="Henrissat B."/>
            <person name="Grigoriev I.V."/>
            <person name="Hibbett D.S."/>
            <person name="Martin F."/>
        </authorList>
    </citation>
    <scope>NUCLEOTIDE SEQUENCE [LARGE SCALE GENOMIC DNA]</scope>
    <source>
        <strain evidence="2">441</strain>
    </source>
</reference>
<proteinExistence type="predicted"/>
<accession>A0A0C9ZUC9</accession>
<evidence type="ECO:0000313" key="2">
    <source>
        <dbReference type="Proteomes" id="UP000054018"/>
    </source>
</evidence>
<sequence>MRFGLGRAQYVPAAAPLRLPQPACLVNQGLDRGLALLSATFSHLKLGVSTYVLNIGL</sequence>
<evidence type="ECO:0000313" key="1">
    <source>
        <dbReference type="EMBL" id="KIK25862.1"/>
    </source>
</evidence>
<dbReference type="EMBL" id="KN833705">
    <property type="protein sequence ID" value="KIK25862.1"/>
    <property type="molecule type" value="Genomic_DNA"/>
</dbReference>
<dbReference type="HOGENOM" id="CLU_2997322_0_0_1"/>